<dbReference type="AlphaFoldDB" id="A0A7S7NT34"/>
<protein>
    <submittedName>
        <fullName evidence="2">DUF1080 domain-containing protein</fullName>
    </submittedName>
</protein>
<evidence type="ECO:0000259" key="1">
    <source>
        <dbReference type="Pfam" id="PF06439"/>
    </source>
</evidence>
<accession>A0A7S7NT34</accession>
<dbReference type="Gene3D" id="2.60.120.560">
    <property type="entry name" value="Exo-inulinase, domain 1"/>
    <property type="match status" value="1"/>
</dbReference>
<sequence>MRLPVVALTLAASLFGQQPPNTLTKEEKQVGWMLLFDGKSMKGWTKAGADAWGIEDGCLKSLANPKVRADLLSTATFGDFVMTFEWKVAPGSNSGVKYKIQDAVLIDAAQLPNPKMPFEQQVAYELEHHSARLDKVKAGSGAQIYPVAFEYQVIDNQRHPDALHSPLSRAASLYRMAAATKDATKPVGEFNQAKIVVRGKHVEHWLNGVKVVDTDLDTAEVRKHIEERWAAGHPVREMLEKMPKQITPVALQHHNDVAWFRNIKIRRLAPPN</sequence>
<evidence type="ECO:0000313" key="2">
    <source>
        <dbReference type="EMBL" id="QOY89327.1"/>
    </source>
</evidence>
<feature type="domain" description="3-keto-alpha-glucoside-1,2-lyase/3-keto-2-hydroxy-glucal hydratase" evidence="1">
    <location>
        <begin position="31"/>
        <end position="266"/>
    </location>
</feature>
<organism evidence="2 3">
    <name type="scientific">Paludibaculum fermentans</name>
    <dbReference type="NCBI Taxonomy" id="1473598"/>
    <lineage>
        <taxon>Bacteria</taxon>
        <taxon>Pseudomonadati</taxon>
        <taxon>Acidobacteriota</taxon>
        <taxon>Terriglobia</taxon>
        <taxon>Bryobacterales</taxon>
        <taxon>Bryobacteraceae</taxon>
        <taxon>Paludibaculum</taxon>
    </lineage>
</organism>
<dbReference type="Proteomes" id="UP000593892">
    <property type="component" value="Chromosome"/>
</dbReference>
<reference evidence="2 3" key="1">
    <citation type="submission" date="2020-10" db="EMBL/GenBank/DDBJ databases">
        <title>Complete genome sequence of Paludibaculum fermentans P105T, a facultatively anaerobic acidobacterium capable of dissimilatory Fe(III) reduction.</title>
        <authorList>
            <person name="Dedysh S.N."/>
            <person name="Beletsky A.V."/>
            <person name="Kulichevskaya I.S."/>
            <person name="Mardanov A.V."/>
            <person name="Ravin N.V."/>
        </authorList>
    </citation>
    <scope>NUCLEOTIDE SEQUENCE [LARGE SCALE GENOMIC DNA]</scope>
    <source>
        <strain evidence="2 3">P105</strain>
    </source>
</reference>
<evidence type="ECO:0000313" key="3">
    <source>
        <dbReference type="Proteomes" id="UP000593892"/>
    </source>
</evidence>
<gene>
    <name evidence="2" type="ORF">IRI77_05055</name>
</gene>
<dbReference type="GO" id="GO:0016787">
    <property type="term" value="F:hydrolase activity"/>
    <property type="evidence" value="ECO:0007669"/>
    <property type="project" value="InterPro"/>
</dbReference>
<keyword evidence="3" id="KW-1185">Reference proteome</keyword>
<dbReference type="RefSeq" id="WP_194450989.1">
    <property type="nucleotide sequence ID" value="NZ_CP063849.1"/>
</dbReference>
<name>A0A7S7NT34_PALFE</name>
<dbReference type="EMBL" id="CP063849">
    <property type="protein sequence ID" value="QOY89327.1"/>
    <property type="molecule type" value="Genomic_DNA"/>
</dbReference>
<dbReference type="InterPro" id="IPR010496">
    <property type="entry name" value="AL/BT2_dom"/>
</dbReference>
<dbReference type="Pfam" id="PF06439">
    <property type="entry name" value="3keto-disac_hyd"/>
    <property type="match status" value="1"/>
</dbReference>
<proteinExistence type="predicted"/>
<dbReference type="KEGG" id="pfer:IRI77_05055"/>